<accession>A0A075MQ01</accession>
<dbReference type="AlphaFoldDB" id="A0A075MQ01"/>
<dbReference type="STRING" id="1459636.NTE_01180"/>
<dbReference type="Proteomes" id="UP000028194">
    <property type="component" value="Chromosome"/>
</dbReference>
<dbReference type="EMBL" id="CP007174">
    <property type="protein sequence ID" value="AIF83253.1"/>
    <property type="molecule type" value="Genomic_DNA"/>
</dbReference>
<keyword evidence="1" id="KW-1133">Transmembrane helix</keyword>
<feature type="transmembrane region" description="Helical" evidence="1">
    <location>
        <begin position="55"/>
        <end position="77"/>
    </location>
</feature>
<proteinExistence type="predicted"/>
<keyword evidence="3" id="KW-1185">Reference proteome</keyword>
<feature type="transmembrane region" description="Helical" evidence="1">
    <location>
        <begin position="83"/>
        <end position="101"/>
    </location>
</feature>
<keyword evidence="1" id="KW-0472">Membrane</keyword>
<organism evidence="2 3">
    <name type="scientific">Candidatus Nitrososphaera evergladensis SR1</name>
    <dbReference type="NCBI Taxonomy" id="1459636"/>
    <lineage>
        <taxon>Archaea</taxon>
        <taxon>Nitrososphaerota</taxon>
        <taxon>Nitrososphaeria</taxon>
        <taxon>Nitrososphaerales</taxon>
        <taxon>Nitrososphaeraceae</taxon>
        <taxon>Nitrososphaera</taxon>
    </lineage>
</organism>
<dbReference type="KEGG" id="nev:NTE_01180"/>
<dbReference type="RefSeq" id="WP_148700049.1">
    <property type="nucleotide sequence ID" value="NZ_CP007174.1"/>
</dbReference>
<dbReference type="HOGENOM" id="CLU_2152490_0_0_2"/>
<evidence type="ECO:0000313" key="2">
    <source>
        <dbReference type="EMBL" id="AIF83253.1"/>
    </source>
</evidence>
<reference evidence="2 3" key="1">
    <citation type="journal article" date="2014" name="PLoS ONE">
        <title>Genome Sequence of Candidatus Nitrososphaera evergladensis from Group I.1b Enriched from Everglades Soil Reveals Novel Genomic Features of the Ammonia-Oxidizing Archaea.</title>
        <authorList>
            <person name="Zhalnina K.V."/>
            <person name="Dias R."/>
            <person name="Leonard M.T."/>
            <person name="Dorr de Quadros P."/>
            <person name="Camargo F.A."/>
            <person name="Drew J.C."/>
            <person name="Farmerie W.G."/>
            <person name="Daroub S.H."/>
            <person name="Triplett E.W."/>
        </authorList>
    </citation>
    <scope>NUCLEOTIDE SEQUENCE [LARGE SCALE GENOMIC DNA]</scope>
    <source>
        <strain evidence="2 3">SR1</strain>
    </source>
</reference>
<evidence type="ECO:0000313" key="3">
    <source>
        <dbReference type="Proteomes" id="UP000028194"/>
    </source>
</evidence>
<keyword evidence="1" id="KW-0812">Transmembrane</keyword>
<dbReference type="GeneID" id="41596991"/>
<protein>
    <submittedName>
        <fullName evidence="2">Uncharacterized protein</fullName>
    </submittedName>
</protein>
<gene>
    <name evidence="2" type="ORF">NTE_01180</name>
</gene>
<sequence length="111" mass="11963">MASCLELATCDPSTFGGLFNFFTYPLEVIFGGFFVMIAWGIILMIIFLRTHNPMLTSFVGLFIASFFVGTATFATPATAGATNVAWLLVAISMGSVLYFLIRSKAQNPSGT</sequence>
<name>A0A075MQ01_9ARCH</name>
<feature type="transmembrane region" description="Helical" evidence="1">
    <location>
        <begin position="28"/>
        <end position="48"/>
    </location>
</feature>
<evidence type="ECO:0000256" key="1">
    <source>
        <dbReference type="SAM" id="Phobius"/>
    </source>
</evidence>